<keyword evidence="4" id="KW-0862">Zinc</keyword>
<organism evidence="6 7">
    <name type="scientific">Aliibacillus thermotolerans</name>
    <dbReference type="NCBI Taxonomy" id="1834418"/>
    <lineage>
        <taxon>Bacteria</taxon>
        <taxon>Bacillati</taxon>
        <taxon>Bacillota</taxon>
        <taxon>Bacilli</taxon>
        <taxon>Bacillales</taxon>
        <taxon>Bacillaceae</taxon>
        <taxon>Aliibacillus</taxon>
    </lineage>
</organism>
<reference evidence="7" key="1">
    <citation type="journal article" date="2019" name="Int. J. Syst. Evol. Microbiol.">
        <title>The Global Catalogue of Microorganisms (GCM) 10K type strain sequencing project: providing services to taxonomists for standard genome sequencing and annotation.</title>
        <authorList>
            <consortium name="The Broad Institute Genomics Platform"/>
            <consortium name="The Broad Institute Genome Sequencing Center for Infectious Disease"/>
            <person name="Wu L."/>
            <person name="Ma J."/>
        </authorList>
    </citation>
    <scope>NUCLEOTIDE SEQUENCE [LARGE SCALE GENOMIC DNA]</scope>
    <source>
        <strain evidence="7">CGMCC 1.15790</strain>
    </source>
</reference>
<dbReference type="SUPFAM" id="SSF102215">
    <property type="entry name" value="Creatininase"/>
    <property type="match status" value="1"/>
</dbReference>
<keyword evidence="7" id="KW-1185">Reference proteome</keyword>
<sequence>MRLYQLGKMTWEEVEEALQTIKVAIIPVGAHEQHGPHMAESCDAVLAEKMALLLGERTFPYSVVTPTINIGVSQHHLNFPGTITLQPETLIALIRDIVVSLKHHGIKKFLLLNAHGGNQATLGVASTKLSTELEVELYYAKTTASAKEVIDQITVSPLYGHSCEREVSEALYLAPELVRKEKLTKGDIQEAGRWKQLRPGNAIQGFYRYEEMTNNGAIGDATVASEEIGQKIVEKALDHLTKELFSLIEVDAPELEVK</sequence>
<keyword evidence="3" id="KW-0378">Hydrolase</keyword>
<dbReference type="RefSeq" id="WP_270896786.1">
    <property type="nucleotide sequence ID" value="NZ_JBHSPF010000003.1"/>
</dbReference>
<keyword evidence="2" id="KW-0479">Metal-binding</keyword>
<evidence type="ECO:0000256" key="4">
    <source>
        <dbReference type="ARBA" id="ARBA00022833"/>
    </source>
</evidence>
<accession>A0ABW0U1N2</accession>
<dbReference type="InterPro" id="IPR003785">
    <property type="entry name" value="Creatininase/forma_Hydrolase"/>
</dbReference>
<evidence type="ECO:0000256" key="5">
    <source>
        <dbReference type="ARBA" id="ARBA00024029"/>
    </source>
</evidence>
<dbReference type="PANTHER" id="PTHR35005:SF1">
    <property type="entry name" value="2-AMINO-5-FORMYLAMINO-6-RIBOSYLAMINOPYRIMIDIN-4(3H)-ONE 5'-MONOPHOSPHATE DEFORMYLASE"/>
    <property type="match status" value="1"/>
</dbReference>
<comment type="cofactor">
    <cofactor evidence="1">
        <name>Zn(2+)</name>
        <dbReference type="ChEBI" id="CHEBI:29105"/>
    </cofactor>
</comment>
<evidence type="ECO:0000313" key="6">
    <source>
        <dbReference type="EMBL" id="MFC5627351.1"/>
    </source>
</evidence>
<dbReference type="PANTHER" id="PTHR35005">
    <property type="entry name" value="3-DEHYDRO-SCYLLO-INOSOSE HYDROLASE"/>
    <property type="match status" value="1"/>
</dbReference>
<dbReference type="Gene3D" id="3.40.50.10310">
    <property type="entry name" value="Creatininase"/>
    <property type="match status" value="1"/>
</dbReference>
<dbReference type="EMBL" id="JBHSPF010000003">
    <property type="protein sequence ID" value="MFC5627351.1"/>
    <property type="molecule type" value="Genomic_DNA"/>
</dbReference>
<dbReference type="Proteomes" id="UP001596143">
    <property type="component" value="Unassembled WGS sequence"/>
</dbReference>
<comment type="similarity">
    <text evidence="5">Belongs to the creatininase superfamily.</text>
</comment>
<gene>
    <name evidence="6" type="ORF">ACFPTR_00380</name>
</gene>
<comment type="caution">
    <text evidence="6">The sequence shown here is derived from an EMBL/GenBank/DDBJ whole genome shotgun (WGS) entry which is preliminary data.</text>
</comment>
<dbReference type="Pfam" id="PF02633">
    <property type="entry name" value="Creatininase"/>
    <property type="match status" value="1"/>
</dbReference>
<evidence type="ECO:0000313" key="7">
    <source>
        <dbReference type="Proteomes" id="UP001596143"/>
    </source>
</evidence>
<protein>
    <submittedName>
        <fullName evidence="6">Creatininase family protein</fullName>
    </submittedName>
</protein>
<dbReference type="InterPro" id="IPR024087">
    <property type="entry name" value="Creatininase-like_sf"/>
</dbReference>
<proteinExistence type="inferred from homology"/>
<evidence type="ECO:0000256" key="1">
    <source>
        <dbReference type="ARBA" id="ARBA00001947"/>
    </source>
</evidence>
<evidence type="ECO:0000256" key="3">
    <source>
        <dbReference type="ARBA" id="ARBA00022801"/>
    </source>
</evidence>
<evidence type="ECO:0000256" key="2">
    <source>
        <dbReference type="ARBA" id="ARBA00022723"/>
    </source>
</evidence>
<name>A0ABW0U1N2_9BACI</name>